<organism evidence="2 3">
    <name type="scientific">Brachionus calyciflorus</name>
    <dbReference type="NCBI Taxonomy" id="104777"/>
    <lineage>
        <taxon>Eukaryota</taxon>
        <taxon>Metazoa</taxon>
        <taxon>Spiralia</taxon>
        <taxon>Gnathifera</taxon>
        <taxon>Rotifera</taxon>
        <taxon>Eurotatoria</taxon>
        <taxon>Monogononta</taxon>
        <taxon>Pseudotrocha</taxon>
        <taxon>Ploima</taxon>
        <taxon>Brachionidae</taxon>
        <taxon>Brachionus</taxon>
    </lineage>
</organism>
<gene>
    <name evidence="2" type="ORF">OXX778_LOCUS18741</name>
</gene>
<comment type="caution">
    <text evidence="2">The sequence shown here is derived from an EMBL/GenBank/DDBJ whole genome shotgun (WGS) entry which is preliminary data.</text>
</comment>
<dbReference type="AlphaFoldDB" id="A0A814KBK3"/>
<evidence type="ECO:0000313" key="3">
    <source>
        <dbReference type="Proteomes" id="UP000663879"/>
    </source>
</evidence>
<name>A0A814KBK3_9BILA</name>
<accession>A0A814KBK3</accession>
<sequence>MHLDEKDINDNLDTQIESLQKENKNLNDKIYKYDEKISKIETEKLSLTVKNQLIESQSILIKETQEKEKKLFEEVENLKREKIQLQSVIKKDNAQSKIMIDDLKKIKLENETNIAMIMSDKEKNEVEYKKNLENIKSDFTIQLQNKDEIISQMKSDFGNGEKLANGESLKLENQIAFLENENQDNSIQKTAEFSSLISLKKELETKLELLSCENQRLKEQQNISDEKLRDQIGELQANLIDQEEQITLLMPEK</sequence>
<evidence type="ECO:0000313" key="2">
    <source>
        <dbReference type="EMBL" id="CAF1049236.1"/>
    </source>
</evidence>
<dbReference type="EMBL" id="CAJNOC010005324">
    <property type="protein sequence ID" value="CAF1049236.1"/>
    <property type="molecule type" value="Genomic_DNA"/>
</dbReference>
<proteinExistence type="predicted"/>
<feature type="coiled-coil region" evidence="1">
    <location>
        <begin position="9"/>
        <end position="245"/>
    </location>
</feature>
<dbReference type="Proteomes" id="UP000663879">
    <property type="component" value="Unassembled WGS sequence"/>
</dbReference>
<keyword evidence="1" id="KW-0175">Coiled coil</keyword>
<keyword evidence="3" id="KW-1185">Reference proteome</keyword>
<protein>
    <submittedName>
        <fullName evidence="2">Uncharacterized protein</fullName>
    </submittedName>
</protein>
<evidence type="ECO:0000256" key="1">
    <source>
        <dbReference type="SAM" id="Coils"/>
    </source>
</evidence>
<reference evidence="2" key="1">
    <citation type="submission" date="2021-02" db="EMBL/GenBank/DDBJ databases">
        <authorList>
            <person name="Nowell W R."/>
        </authorList>
    </citation>
    <scope>NUCLEOTIDE SEQUENCE</scope>
    <source>
        <strain evidence="2">Ploen Becks lab</strain>
    </source>
</reference>